<name>A0A8T0RY44_PANVG</name>
<comment type="caution">
    <text evidence="1">The sequence shown here is derived from an EMBL/GenBank/DDBJ whole genome shotgun (WGS) entry which is preliminary data.</text>
</comment>
<dbReference type="EMBL" id="CM029046">
    <property type="protein sequence ID" value="KAG2590490.1"/>
    <property type="molecule type" value="Genomic_DNA"/>
</dbReference>
<evidence type="ECO:0000313" key="2">
    <source>
        <dbReference type="Proteomes" id="UP000823388"/>
    </source>
</evidence>
<protein>
    <submittedName>
        <fullName evidence="1">Uncharacterized protein</fullName>
    </submittedName>
</protein>
<reference evidence="1" key="1">
    <citation type="submission" date="2020-05" db="EMBL/GenBank/DDBJ databases">
        <title>WGS assembly of Panicum virgatum.</title>
        <authorList>
            <person name="Lovell J.T."/>
            <person name="Jenkins J."/>
            <person name="Shu S."/>
            <person name="Juenger T.E."/>
            <person name="Schmutz J."/>
        </authorList>
    </citation>
    <scope>NUCLEOTIDE SEQUENCE</scope>
    <source>
        <strain evidence="1">AP13</strain>
    </source>
</reference>
<organism evidence="1 2">
    <name type="scientific">Panicum virgatum</name>
    <name type="common">Blackwell switchgrass</name>
    <dbReference type="NCBI Taxonomy" id="38727"/>
    <lineage>
        <taxon>Eukaryota</taxon>
        <taxon>Viridiplantae</taxon>
        <taxon>Streptophyta</taxon>
        <taxon>Embryophyta</taxon>
        <taxon>Tracheophyta</taxon>
        <taxon>Spermatophyta</taxon>
        <taxon>Magnoliopsida</taxon>
        <taxon>Liliopsida</taxon>
        <taxon>Poales</taxon>
        <taxon>Poaceae</taxon>
        <taxon>PACMAD clade</taxon>
        <taxon>Panicoideae</taxon>
        <taxon>Panicodae</taxon>
        <taxon>Paniceae</taxon>
        <taxon>Panicinae</taxon>
        <taxon>Panicum</taxon>
        <taxon>Panicum sect. Hiantes</taxon>
    </lineage>
</organism>
<keyword evidence="2" id="KW-1185">Reference proteome</keyword>
<dbReference type="Proteomes" id="UP000823388">
    <property type="component" value="Chromosome 5N"/>
</dbReference>
<gene>
    <name evidence="1" type="ORF">PVAP13_5NG405200</name>
</gene>
<sequence length="105" mass="11279">MRNCSTPASSATGAMPATGARQCRAIVAAIHGMKSKLASIMPPLRRWRSLLPPTVKLAAANREARYHRHHRSSRPPAQLGASPVKLAAVTLFTRLTAARLSLGRC</sequence>
<dbReference type="AlphaFoldDB" id="A0A8T0RY44"/>
<proteinExistence type="predicted"/>
<accession>A0A8T0RY44</accession>
<evidence type="ECO:0000313" key="1">
    <source>
        <dbReference type="EMBL" id="KAG2590490.1"/>
    </source>
</evidence>